<keyword evidence="9" id="KW-0067">ATP-binding</keyword>
<feature type="coiled-coil region" evidence="14">
    <location>
        <begin position="189"/>
        <end position="244"/>
    </location>
</feature>
<feature type="region of interest" description="Disordered" evidence="15">
    <location>
        <begin position="485"/>
        <end position="508"/>
    </location>
</feature>
<evidence type="ECO:0000256" key="3">
    <source>
        <dbReference type="ARBA" id="ARBA00012438"/>
    </source>
</evidence>
<dbReference type="InterPro" id="IPR003661">
    <property type="entry name" value="HisK_dim/P_dom"/>
</dbReference>
<evidence type="ECO:0000256" key="13">
    <source>
        <dbReference type="PROSITE-ProRule" id="PRU00169"/>
    </source>
</evidence>
<keyword evidence="11" id="KW-0902">Two-component regulatory system</keyword>
<dbReference type="SMART" id="SM00388">
    <property type="entry name" value="HisKA"/>
    <property type="match status" value="1"/>
</dbReference>
<dbReference type="CDD" id="cd17546">
    <property type="entry name" value="REC_hyHK_CKI1_RcsC-like"/>
    <property type="match status" value="1"/>
</dbReference>
<feature type="transmembrane region" description="Helical" evidence="16">
    <location>
        <begin position="120"/>
        <end position="141"/>
    </location>
</feature>
<evidence type="ECO:0000259" key="17">
    <source>
        <dbReference type="PROSITE" id="PS50109"/>
    </source>
</evidence>
<dbReference type="FunFam" id="1.10.287.130:FF:000004">
    <property type="entry name" value="Ethylene receptor 1"/>
    <property type="match status" value="1"/>
</dbReference>
<keyword evidence="12 16" id="KW-0472">Membrane</keyword>
<feature type="transmembrane region" description="Helical" evidence="16">
    <location>
        <begin position="33"/>
        <end position="51"/>
    </location>
</feature>
<feature type="transmembrane region" description="Helical" evidence="16">
    <location>
        <begin position="172"/>
        <end position="193"/>
    </location>
</feature>
<dbReference type="RefSeq" id="WP_085869787.1">
    <property type="nucleotide sequence ID" value="NZ_FWFQ01000032.1"/>
</dbReference>
<accession>A0A1Y5TKJ0</accession>
<dbReference type="PANTHER" id="PTHR45339">
    <property type="entry name" value="HYBRID SIGNAL TRANSDUCTION HISTIDINE KINASE J"/>
    <property type="match status" value="1"/>
</dbReference>
<dbReference type="OrthoDB" id="9801651at2"/>
<keyword evidence="20" id="KW-1185">Reference proteome</keyword>
<evidence type="ECO:0000256" key="14">
    <source>
        <dbReference type="SAM" id="Coils"/>
    </source>
</evidence>
<dbReference type="InterPro" id="IPR004358">
    <property type="entry name" value="Sig_transdc_His_kin-like_C"/>
</dbReference>
<evidence type="ECO:0000256" key="2">
    <source>
        <dbReference type="ARBA" id="ARBA00004370"/>
    </source>
</evidence>
<dbReference type="GO" id="GO:0005524">
    <property type="term" value="F:ATP binding"/>
    <property type="evidence" value="ECO:0007669"/>
    <property type="project" value="UniProtKB-KW"/>
</dbReference>
<dbReference type="EC" id="2.7.13.3" evidence="3"/>
<evidence type="ECO:0000256" key="1">
    <source>
        <dbReference type="ARBA" id="ARBA00000085"/>
    </source>
</evidence>
<dbReference type="InterPro" id="IPR005467">
    <property type="entry name" value="His_kinase_dom"/>
</dbReference>
<comment type="subcellular location">
    <subcellularLocation>
        <location evidence="2">Membrane</location>
    </subcellularLocation>
</comment>
<evidence type="ECO:0000256" key="5">
    <source>
        <dbReference type="ARBA" id="ARBA00022679"/>
    </source>
</evidence>
<dbReference type="InterPro" id="IPR036097">
    <property type="entry name" value="HisK_dim/P_sf"/>
</dbReference>
<keyword evidence="14" id="KW-0175">Coiled coil</keyword>
<dbReference type="GO" id="GO:0000155">
    <property type="term" value="F:phosphorelay sensor kinase activity"/>
    <property type="evidence" value="ECO:0007669"/>
    <property type="project" value="InterPro"/>
</dbReference>
<dbReference type="PRINTS" id="PR00344">
    <property type="entry name" value="BCTRLSENSOR"/>
</dbReference>
<dbReference type="InterPro" id="IPR011006">
    <property type="entry name" value="CheY-like_superfamily"/>
</dbReference>
<dbReference type="Gene3D" id="3.30.565.10">
    <property type="entry name" value="Histidine kinase-like ATPase, C-terminal domain"/>
    <property type="match status" value="1"/>
</dbReference>
<keyword evidence="10 16" id="KW-1133">Transmembrane helix</keyword>
<dbReference type="FunFam" id="3.30.565.10:FF:000010">
    <property type="entry name" value="Sensor histidine kinase RcsC"/>
    <property type="match status" value="1"/>
</dbReference>
<feature type="domain" description="Response regulatory" evidence="18">
    <location>
        <begin position="518"/>
        <end position="637"/>
    </location>
</feature>
<evidence type="ECO:0000256" key="11">
    <source>
        <dbReference type="ARBA" id="ARBA00023012"/>
    </source>
</evidence>
<keyword evidence="5 19" id="KW-0808">Transferase</keyword>
<dbReference type="Pfam" id="PF00512">
    <property type="entry name" value="HisKA"/>
    <property type="match status" value="1"/>
</dbReference>
<dbReference type="Gene3D" id="1.10.287.130">
    <property type="match status" value="1"/>
</dbReference>
<dbReference type="InterPro" id="IPR003594">
    <property type="entry name" value="HATPase_dom"/>
</dbReference>
<evidence type="ECO:0000256" key="16">
    <source>
        <dbReference type="SAM" id="Phobius"/>
    </source>
</evidence>
<dbReference type="Pfam" id="PF02518">
    <property type="entry name" value="HATPase_c"/>
    <property type="match status" value="1"/>
</dbReference>
<name>A0A1Y5TKJ0_9RHOB</name>
<dbReference type="EMBL" id="FWFQ01000032">
    <property type="protein sequence ID" value="SLN62579.1"/>
    <property type="molecule type" value="Genomic_DNA"/>
</dbReference>
<keyword evidence="8" id="KW-0418">Kinase</keyword>
<comment type="catalytic activity">
    <reaction evidence="1">
        <text>ATP + protein L-histidine = ADP + protein N-phospho-L-histidine.</text>
        <dbReference type="EC" id="2.7.13.3"/>
    </reaction>
</comment>
<dbReference type="InterPro" id="IPR036890">
    <property type="entry name" value="HATPase_C_sf"/>
</dbReference>
<keyword evidence="6 16" id="KW-0812">Transmembrane</keyword>
<dbReference type="SUPFAM" id="SSF55874">
    <property type="entry name" value="ATPase domain of HSP90 chaperone/DNA topoisomerase II/histidine kinase"/>
    <property type="match status" value="1"/>
</dbReference>
<dbReference type="AlphaFoldDB" id="A0A1Y5TKJ0"/>
<dbReference type="InterPro" id="IPR001789">
    <property type="entry name" value="Sig_transdc_resp-reg_receiver"/>
</dbReference>
<dbReference type="SMART" id="SM00387">
    <property type="entry name" value="HATPase_c"/>
    <property type="match status" value="1"/>
</dbReference>
<dbReference type="PANTHER" id="PTHR45339:SF1">
    <property type="entry name" value="HYBRID SIGNAL TRANSDUCTION HISTIDINE KINASE J"/>
    <property type="match status" value="1"/>
</dbReference>
<dbReference type="PROSITE" id="PS50110">
    <property type="entry name" value="RESPONSE_REGULATORY"/>
    <property type="match status" value="1"/>
</dbReference>
<evidence type="ECO:0000256" key="10">
    <source>
        <dbReference type="ARBA" id="ARBA00022989"/>
    </source>
</evidence>
<reference evidence="19 20" key="1">
    <citation type="submission" date="2017-03" db="EMBL/GenBank/DDBJ databases">
        <authorList>
            <person name="Afonso C.L."/>
            <person name="Miller P.J."/>
            <person name="Scott M.A."/>
            <person name="Spackman E."/>
            <person name="Goraichik I."/>
            <person name="Dimitrov K.M."/>
            <person name="Suarez D.L."/>
            <person name="Swayne D.E."/>
        </authorList>
    </citation>
    <scope>NUCLEOTIDE SEQUENCE [LARGE SCALE GENOMIC DNA]</scope>
    <source>
        <strain evidence="19 20">CECT 7680</strain>
    </source>
</reference>
<dbReference type="GO" id="GO:0016020">
    <property type="term" value="C:membrane"/>
    <property type="evidence" value="ECO:0007669"/>
    <property type="project" value="UniProtKB-SubCell"/>
</dbReference>
<evidence type="ECO:0000256" key="6">
    <source>
        <dbReference type="ARBA" id="ARBA00022692"/>
    </source>
</evidence>
<feature type="transmembrane region" description="Helical" evidence="16">
    <location>
        <begin position="148"/>
        <end position="166"/>
    </location>
</feature>
<evidence type="ECO:0000313" key="19">
    <source>
        <dbReference type="EMBL" id="SLN62579.1"/>
    </source>
</evidence>
<feature type="transmembrane region" description="Helical" evidence="16">
    <location>
        <begin position="94"/>
        <end position="114"/>
    </location>
</feature>
<feature type="modified residue" description="4-aspartylphosphate" evidence="13">
    <location>
        <position position="567"/>
    </location>
</feature>
<dbReference type="Proteomes" id="UP000193409">
    <property type="component" value="Unassembled WGS sequence"/>
</dbReference>
<dbReference type="SUPFAM" id="SSF52172">
    <property type="entry name" value="CheY-like"/>
    <property type="match status" value="1"/>
</dbReference>
<gene>
    <name evidence="19" type="primary">rpfC_2</name>
    <name evidence="19" type="ORF">PSA7680_03299</name>
</gene>
<proteinExistence type="predicted"/>
<evidence type="ECO:0000259" key="18">
    <source>
        <dbReference type="PROSITE" id="PS50110"/>
    </source>
</evidence>
<evidence type="ECO:0000256" key="4">
    <source>
        <dbReference type="ARBA" id="ARBA00022553"/>
    </source>
</evidence>
<protein>
    <recommendedName>
        <fullName evidence="3">histidine kinase</fullName>
        <ecNumber evidence="3">2.7.13.3</ecNumber>
    </recommendedName>
</protein>
<keyword evidence="7" id="KW-0547">Nucleotide-binding</keyword>
<keyword evidence="4 13" id="KW-0597">Phosphoprotein</keyword>
<dbReference type="PROSITE" id="PS50109">
    <property type="entry name" value="HIS_KIN"/>
    <property type="match status" value="1"/>
</dbReference>
<dbReference type="Gene3D" id="3.40.50.2300">
    <property type="match status" value="1"/>
</dbReference>
<organism evidence="19 20">
    <name type="scientific">Pseudoruegeria aquimaris</name>
    <dbReference type="NCBI Taxonomy" id="393663"/>
    <lineage>
        <taxon>Bacteria</taxon>
        <taxon>Pseudomonadati</taxon>
        <taxon>Pseudomonadota</taxon>
        <taxon>Alphaproteobacteria</taxon>
        <taxon>Rhodobacterales</taxon>
        <taxon>Roseobacteraceae</taxon>
        <taxon>Pseudoruegeria</taxon>
    </lineage>
</organism>
<dbReference type="CDD" id="cd16922">
    <property type="entry name" value="HATPase_EvgS-ArcB-TorS-like"/>
    <property type="match status" value="1"/>
</dbReference>
<evidence type="ECO:0000256" key="9">
    <source>
        <dbReference type="ARBA" id="ARBA00022840"/>
    </source>
</evidence>
<dbReference type="CDD" id="cd00082">
    <property type="entry name" value="HisKA"/>
    <property type="match status" value="1"/>
</dbReference>
<evidence type="ECO:0000256" key="8">
    <source>
        <dbReference type="ARBA" id="ARBA00022777"/>
    </source>
</evidence>
<evidence type="ECO:0000256" key="12">
    <source>
        <dbReference type="ARBA" id="ARBA00023136"/>
    </source>
</evidence>
<feature type="domain" description="Histidine kinase" evidence="17">
    <location>
        <begin position="258"/>
        <end position="480"/>
    </location>
</feature>
<evidence type="ECO:0000256" key="15">
    <source>
        <dbReference type="SAM" id="MobiDB-lite"/>
    </source>
</evidence>
<dbReference type="SUPFAM" id="SSF47384">
    <property type="entry name" value="Homodimeric domain of signal transducing histidine kinase"/>
    <property type="match status" value="1"/>
</dbReference>
<dbReference type="SMART" id="SM00448">
    <property type="entry name" value="REC"/>
    <property type="match status" value="1"/>
</dbReference>
<sequence>MAQALPGAGRPAPSKYSREGRLQRFCRGRFSTLPVRAGFEVAGALIVAGFISPGWGVMAALALMGAEVVELCNVAHVQRSGLILRDAKAASHRLAAGSAIWAAGVCGAIGILWFVGGPELWVLCMAFLTAGLVNGQLVAGLHPESFRAKLAVLAAMVGIVIGDSLLTPEADLRTYLVYLTAAVLLFTMLAGLFDRLRQQNESRHEAERRLLEANAEIRETLQRLEASQAALVRRAEEARELQRRAEAASIAKSEFLAVMSHEIRTPLNAILGMAEVLRESALSPDQAEMLETIEGGGRALLSIINDVLDFSRIEAGKAELEQIPFALARPLQDCAALFSPLLDQKGLSFECDIAEAEGVWVVGDAGKLRQVVMNLLGNALKFTEAGRVSLAAKVAPGAGGADAGIEIEVADTGLGIPQEALQRIFEPFEQVDAKTTRLHGGTGLGLAISRKLARHMGGDLVAVSTPGEGSRFKLTLTLPRAAAAEAPAQASAQAPSQAPSQGPEQAAAAGQSELAGLLVLAAEDNRANRLVLARLLAGSGIDLTFAEDGVQAVEAAQASRFDLILMDMSMPRLDGIGATRRIRAAEAEQGMRATPIVALTANAFEKDRRACQAAGMDGFLSKPLRKAELLAEIRRVASSPAAVAPS</sequence>
<evidence type="ECO:0000313" key="20">
    <source>
        <dbReference type="Proteomes" id="UP000193409"/>
    </source>
</evidence>
<dbReference type="Pfam" id="PF00072">
    <property type="entry name" value="Response_reg"/>
    <property type="match status" value="1"/>
</dbReference>
<evidence type="ECO:0000256" key="7">
    <source>
        <dbReference type="ARBA" id="ARBA00022741"/>
    </source>
</evidence>